<evidence type="ECO:0000259" key="5">
    <source>
        <dbReference type="Pfam" id="PF00703"/>
    </source>
</evidence>
<comment type="similarity">
    <text evidence="1">Belongs to the glycosyl hydrolase 2 family.</text>
</comment>
<dbReference type="InterPro" id="IPR036156">
    <property type="entry name" value="Beta-gal/glucu_dom_sf"/>
</dbReference>
<dbReference type="Proteomes" id="UP000199072">
    <property type="component" value="Unassembled WGS sequence"/>
</dbReference>
<dbReference type="InterPro" id="IPR008979">
    <property type="entry name" value="Galactose-bd-like_sf"/>
</dbReference>
<evidence type="ECO:0000313" key="9">
    <source>
        <dbReference type="Proteomes" id="UP000199072"/>
    </source>
</evidence>
<dbReference type="AlphaFoldDB" id="A0A1G7IKI6"/>
<keyword evidence="3" id="KW-0326">Glycosidase</keyword>
<proteinExistence type="inferred from homology"/>
<dbReference type="EMBL" id="FNAI01000013">
    <property type="protein sequence ID" value="SDF12809.1"/>
    <property type="molecule type" value="Genomic_DNA"/>
</dbReference>
<dbReference type="InterPro" id="IPR006103">
    <property type="entry name" value="Glyco_hydro_2_cat"/>
</dbReference>
<dbReference type="Pfam" id="PF00703">
    <property type="entry name" value="Glyco_hydro_2"/>
    <property type="match status" value="1"/>
</dbReference>
<name>A0A1G7IKI6_9SPHI</name>
<dbReference type="Gene3D" id="3.20.20.80">
    <property type="entry name" value="Glycosidases"/>
    <property type="match status" value="1"/>
</dbReference>
<evidence type="ECO:0000256" key="1">
    <source>
        <dbReference type="ARBA" id="ARBA00007401"/>
    </source>
</evidence>
<dbReference type="STRING" id="1391627.SAMN05216464_11354"/>
<sequence length="864" mass="97443">MTRKTLLTLLISVGLCLLLPNSSLMAQQNWEVKPIPITTPWTDKVRPEKPLDVYPRPQLQRQNWTNLNGLWTYAITGPSVSSMPQKTDGRILVPYPLESALSGVQRALKPQDVLWYKRTFSHSKSTGNRTILNFGAVDQIATVFLNGKRVGEHEGGFSSFSFDITPYLTGGKNELVVKVLDATDAGHYPKGKQTLQPSGMYYTSTSGIWQTVWLEEIPEKHISGITITPDIDREAVNVTVSSKAASPVTLQVSGRTITARTNQLIRIPVANAKLWTPEAPFLYQLKITLGRDVVKSYFGMRKIAVRENGKGRADIELNNRPYYNLAVLDQGFWPDGLYTAPTDEALAFDIKAIKAMGFNTIRKHIKVEPERWYYDCDRLGMLVWQDMVNPPDGSNEAKSAFEEDTQRTIAMLYNHPSVVSWVVFNEGWGAYDQARITAWVKTLDKTRIINGHTGENYYRSSPSDTLAKWANSDLTDIHAYPDPKLPPKLNAKAMVLGEFGGVSALAVGHQWNDTGGWGYIKVDMDSLSKVYRDMTDQLMEFKQQGLAGSVYTQPFDVESEQNGLITYDRRSIKIPLAALAEINSRITGNSTRYYPDIISSAAASEGRLYLLAKAEYHRGKRDSLSLRQLAGMAFRVNDTLLYRKVTQDYLKTITQPSSEENLRLLGKVTTSMADPAFYLLISNADRIMADPALGNLLEKLKQIINEKEINQRKEPINSIAAWDSIRVSVRDKYGIFADEIVVRTQIATLQGQHKWSDMATVAAPYFKRFSANMSPSFLNGIAWDIFLHIDDEQALKNALEWAEIAVKREYNPEYIDTYANLLHKLGDRDKAIKWEEEAIRLAPDIKEFPKNLELMKKGEKTWAP</sequence>
<organism evidence="8 9">
    <name type="scientific">Mucilaginibacter pineti</name>
    <dbReference type="NCBI Taxonomy" id="1391627"/>
    <lineage>
        <taxon>Bacteria</taxon>
        <taxon>Pseudomonadati</taxon>
        <taxon>Bacteroidota</taxon>
        <taxon>Sphingobacteriia</taxon>
        <taxon>Sphingobacteriales</taxon>
        <taxon>Sphingobacteriaceae</taxon>
        <taxon>Mucilaginibacter</taxon>
    </lineage>
</organism>
<evidence type="ECO:0000313" key="8">
    <source>
        <dbReference type="EMBL" id="SDF12809.1"/>
    </source>
</evidence>
<dbReference type="PANTHER" id="PTHR42732:SF2">
    <property type="entry name" value="BETA-MANNOSIDASE"/>
    <property type="match status" value="1"/>
</dbReference>
<dbReference type="InterPro" id="IPR006102">
    <property type="entry name" value="Ig-like_GH2"/>
</dbReference>
<dbReference type="SUPFAM" id="SSF51445">
    <property type="entry name" value="(Trans)glycosidases"/>
    <property type="match status" value="1"/>
</dbReference>
<dbReference type="Gene3D" id="2.60.120.260">
    <property type="entry name" value="Galactose-binding domain-like"/>
    <property type="match status" value="1"/>
</dbReference>
<dbReference type="RefSeq" id="WP_091153138.1">
    <property type="nucleotide sequence ID" value="NZ_FNAI01000013.1"/>
</dbReference>
<evidence type="ECO:0000259" key="7">
    <source>
        <dbReference type="Pfam" id="PF02837"/>
    </source>
</evidence>
<dbReference type="OrthoDB" id="9801077at2"/>
<dbReference type="InterPro" id="IPR013783">
    <property type="entry name" value="Ig-like_fold"/>
</dbReference>
<feature type="domain" description="Glycosyl hydrolases family 2 sugar binding" evidence="7">
    <location>
        <begin position="93"/>
        <end position="201"/>
    </location>
</feature>
<feature type="signal peptide" evidence="4">
    <location>
        <begin position="1"/>
        <end position="26"/>
    </location>
</feature>
<gene>
    <name evidence="8" type="ORF">SAMN05216464_11354</name>
</gene>
<dbReference type="InterPro" id="IPR017853">
    <property type="entry name" value="GH"/>
</dbReference>
<dbReference type="PANTHER" id="PTHR42732">
    <property type="entry name" value="BETA-GALACTOSIDASE"/>
    <property type="match status" value="1"/>
</dbReference>
<dbReference type="GO" id="GO:0005975">
    <property type="term" value="P:carbohydrate metabolic process"/>
    <property type="evidence" value="ECO:0007669"/>
    <property type="project" value="InterPro"/>
</dbReference>
<dbReference type="Pfam" id="PF02836">
    <property type="entry name" value="Glyco_hydro_2_C"/>
    <property type="match status" value="1"/>
</dbReference>
<accession>A0A1G7IKI6</accession>
<evidence type="ECO:0000259" key="6">
    <source>
        <dbReference type="Pfam" id="PF02836"/>
    </source>
</evidence>
<keyword evidence="2 8" id="KW-0378">Hydrolase</keyword>
<dbReference type="SUPFAM" id="SSF49303">
    <property type="entry name" value="beta-Galactosidase/glucuronidase domain"/>
    <property type="match status" value="1"/>
</dbReference>
<evidence type="ECO:0000256" key="3">
    <source>
        <dbReference type="ARBA" id="ARBA00023295"/>
    </source>
</evidence>
<dbReference type="Pfam" id="PF02837">
    <property type="entry name" value="Glyco_hydro_2_N"/>
    <property type="match status" value="1"/>
</dbReference>
<feature type="domain" description="Glycoside hydrolase family 2 immunoglobulin-like beta-sandwich" evidence="5">
    <location>
        <begin position="238"/>
        <end position="301"/>
    </location>
</feature>
<dbReference type="InterPro" id="IPR006104">
    <property type="entry name" value="Glyco_hydro_2_N"/>
</dbReference>
<dbReference type="InterPro" id="IPR051913">
    <property type="entry name" value="GH2_Domain-Containing"/>
</dbReference>
<evidence type="ECO:0000256" key="4">
    <source>
        <dbReference type="SAM" id="SignalP"/>
    </source>
</evidence>
<feature type="domain" description="Glycoside hydrolase family 2 catalytic" evidence="6">
    <location>
        <begin position="345"/>
        <end position="452"/>
    </location>
</feature>
<dbReference type="GO" id="GO:0004553">
    <property type="term" value="F:hydrolase activity, hydrolyzing O-glycosyl compounds"/>
    <property type="evidence" value="ECO:0007669"/>
    <property type="project" value="InterPro"/>
</dbReference>
<keyword evidence="9" id="KW-1185">Reference proteome</keyword>
<dbReference type="SUPFAM" id="SSF49785">
    <property type="entry name" value="Galactose-binding domain-like"/>
    <property type="match status" value="1"/>
</dbReference>
<keyword evidence="4" id="KW-0732">Signal</keyword>
<dbReference type="Gene3D" id="2.60.40.10">
    <property type="entry name" value="Immunoglobulins"/>
    <property type="match status" value="1"/>
</dbReference>
<evidence type="ECO:0000256" key="2">
    <source>
        <dbReference type="ARBA" id="ARBA00022801"/>
    </source>
</evidence>
<feature type="chain" id="PRO_5011540301" evidence="4">
    <location>
        <begin position="27"/>
        <end position="864"/>
    </location>
</feature>
<protein>
    <submittedName>
        <fullName evidence="8">Glycosyl hydrolases family 2</fullName>
    </submittedName>
</protein>
<reference evidence="8 9" key="1">
    <citation type="submission" date="2016-10" db="EMBL/GenBank/DDBJ databases">
        <authorList>
            <person name="de Groot N.N."/>
        </authorList>
    </citation>
    <scope>NUCLEOTIDE SEQUENCE [LARGE SCALE GENOMIC DNA]</scope>
    <source>
        <strain evidence="8 9">47C3B</strain>
    </source>
</reference>